<dbReference type="OrthoDB" id="1932798at2759"/>
<dbReference type="Gene3D" id="3.90.1110.10">
    <property type="entry name" value="RNA polymerase Rpb2, domain 2"/>
    <property type="match status" value="1"/>
</dbReference>
<dbReference type="STRING" id="157652.A0A371F7T3"/>
<dbReference type="GO" id="GO:0003899">
    <property type="term" value="F:DNA-directed RNA polymerase activity"/>
    <property type="evidence" value="ECO:0007669"/>
    <property type="project" value="InterPro"/>
</dbReference>
<proteinExistence type="predicted"/>
<evidence type="ECO:0000313" key="2">
    <source>
        <dbReference type="EMBL" id="RDX74344.1"/>
    </source>
</evidence>
<keyword evidence="2" id="KW-0804">Transcription</keyword>
<reference evidence="2" key="1">
    <citation type="submission" date="2018-05" db="EMBL/GenBank/DDBJ databases">
        <title>Draft genome of Mucuna pruriens seed.</title>
        <authorList>
            <person name="Nnadi N.E."/>
            <person name="Vos R."/>
            <person name="Hasami M.H."/>
            <person name="Devisetty U.K."/>
            <person name="Aguiy J.C."/>
        </authorList>
    </citation>
    <scope>NUCLEOTIDE SEQUENCE [LARGE SCALE GENOMIC DNA]</scope>
    <source>
        <strain evidence="2">JCA_2017</strain>
    </source>
</reference>
<dbReference type="SUPFAM" id="SSF64484">
    <property type="entry name" value="beta and beta-prime subunits of DNA dependent RNA-polymerase"/>
    <property type="match status" value="1"/>
</dbReference>
<accession>A0A371F7T3</accession>
<dbReference type="EMBL" id="QJKJ01010207">
    <property type="protein sequence ID" value="RDX74344.1"/>
    <property type="molecule type" value="Genomic_DNA"/>
</dbReference>
<keyword evidence="2" id="KW-0240">DNA-directed RNA polymerase</keyword>
<keyword evidence="3" id="KW-1185">Reference proteome</keyword>
<dbReference type="Proteomes" id="UP000257109">
    <property type="component" value="Unassembled WGS sequence"/>
</dbReference>
<feature type="region of interest" description="Disordered" evidence="1">
    <location>
        <begin position="201"/>
        <end position="232"/>
    </location>
</feature>
<feature type="compositionally biased region" description="Basic residues" evidence="1">
    <location>
        <begin position="201"/>
        <end position="221"/>
    </location>
</feature>
<dbReference type="AlphaFoldDB" id="A0A371F7T3"/>
<organism evidence="2 3">
    <name type="scientific">Mucuna pruriens</name>
    <name type="common">Velvet bean</name>
    <name type="synonym">Dolichos pruriens</name>
    <dbReference type="NCBI Taxonomy" id="157652"/>
    <lineage>
        <taxon>Eukaryota</taxon>
        <taxon>Viridiplantae</taxon>
        <taxon>Streptophyta</taxon>
        <taxon>Embryophyta</taxon>
        <taxon>Tracheophyta</taxon>
        <taxon>Spermatophyta</taxon>
        <taxon>Magnoliopsida</taxon>
        <taxon>eudicotyledons</taxon>
        <taxon>Gunneridae</taxon>
        <taxon>Pentapetalae</taxon>
        <taxon>rosids</taxon>
        <taxon>fabids</taxon>
        <taxon>Fabales</taxon>
        <taxon>Fabaceae</taxon>
        <taxon>Papilionoideae</taxon>
        <taxon>50 kb inversion clade</taxon>
        <taxon>NPAAA clade</taxon>
        <taxon>indigoferoid/millettioid clade</taxon>
        <taxon>Phaseoleae</taxon>
        <taxon>Mucuna</taxon>
    </lineage>
</organism>
<dbReference type="GO" id="GO:0006351">
    <property type="term" value="P:DNA-templated transcription"/>
    <property type="evidence" value="ECO:0007669"/>
    <property type="project" value="InterPro"/>
</dbReference>
<evidence type="ECO:0000256" key="1">
    <source>
        <dbReference type="SAM" id="MobiDB-lite"/>
    </source>
</evidence>
<feature type="compositionally biased region" description="Basic and acidic residues" evidence="1">
    <location>
        <begin position="222"/>
        <end position="232"/>
    </location>
</feature>
<name>A0A371F7T3_MUCPR</name>
<protein>
    <submittedName>
        <fullName evidence="2">DNA-directed RNA polymerase D subunit 2b</fullName>
    </submittedName>
</protein>
<evidence type="ECO:0000313" key="3">
    <source>
        <dbReference type="Proteomes" id="UP000257109"/>
    </source>
</evidence>
<gene>
    <name evidence="2" type="primary">NRPD2b</name>
    <name evidence="2" type="ORF">CR513_45925</name>
</gene>
<sequence>MVIKLVGNSKNFFRSRCLIGRRGWGLIGCSNDEVRIHNRNRNRNASVRDADEKCGALRRNRNAVQYIEEVVKSVQFSPSESIKECLEMYVFPRISGPKRKAYSLAYMVKGLLLTCTGCRRCDNRDDFQNKMFKLVNELLERRPYGDRNVRPTQHYLDASITANSPQKAFSTGAWSRHGRMERISRVVEVLLFILKGNVPRKPGKCKTTKRRNHTPTMQRRRIQGENDKTHSM</sequence>
<dbReference type="InterPro" id="IPR037034">
    <property type="entry name" value="RNA_pol_Rpb2_2_sf"/>
</dbReference>
<comment type="caution">
    <text evidence="2">The sequence shown here is derived from an EMBL/GenBank/DDBJ whole genome shotgun (WGS) entry which is preliminary data.</text>
</comment>
<dbReference type="GO" id="GO:0003677">
    <property type="term" value="F:DNA binding"/>
    <property type="evidence" value="ECO:0007669"/>
    <property type="project" value="InterPro"/>
</dbReference>
<dbReference type="GO" id="GO:0000428">
    <property type="term" value="C:DNA-directed RNA polymerase complex"/>
    <property type="evidence" value="ECO:0007669"/>
    <property type="project" value="UniProtKB-KW"/>
</dbReference>
<feature type="non-terminal residue" evidence="2">
    <location>
        <position position="1"/>
    </location>
</feature>